<feature type="region of interest" description="Disordered" evidence="1">
    <location>
        <begin position="64"/>
        <end position="106"/>
    </location>
</feature>
<keyword evidence="4" id="KW-1185">Reference proteome</keyword>
<feature type="compositionally biased region" description="Low complexity" evidence="1">
    <location>
        <begin position="75"/>
        <end position="104"/>
    </location>
</feature>
<dbReference type="Proteomes" id="UP000267096">
    <property type="component" value="Unassembled WGS sequence"/>
</dbReference>
<evidence type="ECO:0000313" key="5">
    <source>
        <dbReference type="WBParaSite" id="ASIM_0000069601-mRNA-1"/>
    </source>
</evidence>
<reference evidence="3 4" key="2">
    <citation type="submission" date="2018-11" db="EMBL/GenBank/DDBJ databases">
        <authorList>
            <consortium name="Pathogen Informatics"/>
        </authorList>
    </citation>
    <scope>NUCLEOTIDE SEQUENCE [LARGE SCALE GENOMIC DNA]</scope>
</reference>
<evidence type="ECO:0000313" key="3">
    <source>
        <dbReference type="EMBL" id="VDK17882.1"/>
    </source>
</evidence>
<keyword evidence="2" id="KW-0472">Membrane</keyword>
<keyword evidence="2" id="KW-1133">Transmembrane helix</keyword>
<organism evidence="5">
    <name type="scientific">Anisakis simplex</name>
    <name type="common">Herring worm</name>
    <dbReference type="NCBI Taxonomy" id="6269"/>
    <lineage>
        <taxon>Eukaryota</taxon>
        <taxon>Metazoa</taxon>
        <taxon>Ecdysozoa</taxon>
        <taxon>Nematoda</taxon>
        <taxon>Chromadorea</taxon>
        <taxon>Rhabditida</taxon>
        <taxon>Spirurina</taxon>
        <taxon>Ascaridomorpha</taxon>
        <taxon>Ascaridoidea</taxon>
        <taxon>Anisakidae</taxon>
        <taxon>Anisakis</taxon>
        <taxon>Anisakis simplex complex</taxon>
    </lineage>
</organism>
<feature type="transmembrane region" description="Helical" evidence="2">
    <location>
        <begin position="22"/>
        <end position="44"/>
    </location>
</feature>
<accession>A0A0M3IZL3</accession>
<dbReference type="WBParaSite" id="ASIM_0000069601-mRNA-1">
    <property type="protein sequence ID" value="ASIM_0000069601-mRNA-1"/>
    <property type="gene ID" value="ASIM_0000069601"/>
</dbReference>
<evidence type="ECO:0000313" key="4">
    <source>
        <dbReference type="Proteomes" id="UP000267096"/>
    </source>
</evidence>
<proteinExistence type="predicted"/>
<name>A0A0M3IZL3_ANISI</name>
<gene>
    <name evidence="3" type="ORF">ASIM_LOCUS596</name>
</gene>
<reference evidence="5" key="1">
    <citation type="submission" date="2017-02" db="UniProtKB">
        <authorList>
            <consortium name="WormBaseParasite"/>
        </authorList>
    </citation>
    <scope>IDENTIFICATION</scope>
</reference>
<dbReference type="EMBL" id="UYRR01000432">
    <property type="protein sequence ID" value="VDK17882.1"/>
    <property type="molecule type" value="Genomic_DNA"/>
</dbReference>
<evidence type="ECO:0000256" key="1">
    <source>
        <dbReference type="SAM" id="MobiDB-lite"/>
    </source>
</evidence>
<dbReference type="AlphaFoldDB" id="A0A0M3IZL3"/>
<keyword evidence="2" id="KW-0812">Transmembrane</keyword>
<sequence length="242" mass="27099">MYGNAWLRRRAITMTFTTTRRWHHIFVVLLLLAILTVVHVLLVGSTVDLDRYHRKIINVNGTSTASSAMDGPSTASSSLDGTSNTSSSLNGTSTASTQESESSAKPPQSQLLYYNYSAFNFLRLPIFQDAVECPNANVHFIIRSHPKAVDDRQFVRGSWGQTLKNHLLAKCSNASDPLRISEAKLLMPHMSLGANVWLMQFTFRSDYSLFFRIGAICFWVLSDNGNVLATKTLFRLGFMNLR</sequence>
<protein>
    <submittedName>
        <fullName evidence="5">Hexosyltransferase</fullName>
    </submittedName>
</protein>
<evidence type="ECO:0000256" key="2">
    <source>
        <dbReference type="SAM" id="Phobius"/>
    </source>
</evidence>